<protein>
    <submittedName>
        <fullName evidence="1">Uncharacterized protein</fullName>
    </submittedName>
</protein>
<dbReference type="Proteomes" id="UP001153709">
    <property type="component" value="Chromosome 1"/>
</dbReference>
<evidence type="ECO:0000313" key="2">
    <source>
        <dbReference type="Proteomes" id="UP001153709"/>
    </source>
</evidence>
<reference evidence="1" key="1">
    <citation type="submission" date="2022-01" db="EMBL/GenBank/DDBJ databases">
        <authorList>
            <person name="King R."/>
        </authorList>
    </citation>
    <scope>NUCLEOTIDE SEQUENCE</scope>
</reference>
<name>A0A9N9X4Y3_DIABA</name>
<dbReference type="AlphaFoldDB" id="A0A9N9X4Y3"/>
<keyword evidence="2" id="KW-1185">Reference proteome</keyword>
<dbReference type="OrthoDB" id="10065911at2759"/>
<evidence type="ECO:0000313" key="1">
    <source>
        <dbReference type="EMBL" id="CAG9827457.1"/>
    </source>
</evidence>
<proteinExistence type="predicted"/>
<dbReference type="EMBL" id="OU898276">
    <property type="protein sequence ID" value="CAG9827457.1"/>
    <property type="molecule type" value="Genomic_DNA"/>
</dbReference>
<sequence>MELAEEMDQVPKKKPKLGRLSEVKKKLLKQSHEVRPNCRCSRLRCFDAIKPCYRQLVVTKFNEMEDYNEQNLYLGGLITTSLVKQCRPRNEDTYSYSYKIRYLVDGNLIKVPVCFKAFMSIHGITPRRVQTLHSMLTNKGRIVKNRPGTKVVGSAGLKVEVYDSRSWRSQKTNTGLVGFDEILLAQDRSSYCYEGKGEVHDIHNRDIQRDWIEMLLSKFGE</sequence>
<gene>
    <name evidence="1" type="ORF">DIABBA_LOCUS1451</name>
</gene>
<accession>A0A9N9X4Y3</accession>
<organism evidence="1 2">
    <name type="scientific">Diabrotica balteata</name>
    <name type="common">Banded cucumber beetle</name>
    <dbReference type="NCBI Taxonomy" id="107213"/>
    <lineage>
        <taxon>Eukaryota</taxon>
        <taxon>Metazoa</taxon>
        <taxon>Ecdysozoa</taxon>
        <taxon>Arthropoda</taxon>
        <taxon>Hexapoda</taxon>
        <taxon>Insecta</taxon>
        <taxon>Pterygota</taxon>
        <taxon>Neoptera</taxon>
        <taxon>Endopterygota</taxon>
        <taxon>Coleoptera</taxon>
        <taxon>Polyphaga</taxon>
        <taxon>Cucujiformia</taxon>
        <taxon>Chrysomeloidea</taxon>
        <taxon>Chrysomelidae</taxon>
        <taxon>Galerucinae</taxon>
        <taxon>Diabroticina</taxon>
        <taxon>Diabroticites</taxon>
        <taxon>Diabrotica</taxon>
    </lineage>
</organism>